<keyword evidence="2" id="KW-1185">Reference proteome</keyword>
<name>A0AB35X8F8_9ENTR</name>
<accession>A0AB35X8F8</accession>
<gene>
    <name evidence="1" type="ORF">V4836_07640</name>
</gene>
<evidence type="ECO:0000313" key="2">
    <source>
        <dbReference type="Proteomes" id="UP001331691"/>
    </source>
</evidence>
<dbReference type="AlphaFoldDB" id="A0AB35X8F8"/>
<dbReference type="Proteomes" id="UP001331691">
    <property type="component" value="Unassembled WGS sequence"/>
</dbReference>
<proteinExistence type="predicted"/>
<sequence>MKNLLVILIVIAAGIVWFGKSNAREFLRWDEERAMVEGNAQAAEWKLQQEEGYYSGCVNMGWDSVAQTNVECYTDKIDLDNARRDRDAAKKKLEELPPKPKLYFNGYFL</sequence>
<comment type="caution">
    <text evidence="1">The sequence shown here is derived from an EMBL/GenBank/DDBJ whole genome shotgun (WGS) entry which is preliminary data.</text>
</comment>
<evidence type="ECO:0000313" key="1">
    <source>
        <dbReference type="EMBL" id="MEE9654028.1"/>
    </source>
</evidence>
<reference evidence="1 2" key="1">
    <citation type="submission" date="2023-10" db="EMBL/GenBank/DDBJ databases">
        <title>Wastewater isolates of ESBL- and carbapenemase-producing Gram-negative bacteria from New Zealand.</title>
        <authorList>
            <person name="Straub C."/>
            <person name="Weaver L."/>
            <person name="Cornelius A."/>
            <person name="Mcgill E."/>
            <person name="Dyet K."/>
            <person name="White L."/>
            <person name="Pattis I."/>
        </authorList>
    </citation>
    <scope>NUCLEOTIDE SEQUENCE [LARGE SCALE GENOMIC DNA]</scope>
    <source>
        <strain evidence="1 2">ESBL09</strain>
    </source>
</reference>
<dbReference type="EMBL" id="JAZKKV010000001">
    <property type="protein sequence ID" value="MEE9654028.1"/>
    <property type="molecule type" value="Genomic_DNA"/>
</dbReference>
<organism evidence="1 2">
    <name type="scientific">Kluyvera ascorbata</name>
    <dbReference type="NCBI Taxonomy" id="51288"/>
    <lineage>
        <taxon>Bacteria</taxon>
        <taxon>Pseudomonadati</taxon>
        <taxon>Pseudomonadota</taxon>
        <taxon>Gammaproteobacteria</taxon>
        <taxon>Enterobacterales</taxon>
        <taxon>Enterobacteriaceae</taxon>
        <taxon>Kluyvera</taxon>
    </lineage>
</organism>
<dbReference type="RefSeq" id="WP_331388024.1">
    <property type="nucleotide sequence ID" value="NZ_JAZKKV010000001.1"/>
</dbReference>
<protein>
    <submittedName>
        <fullName evidence="1">Uncharacterized protein</fullName>
    </submittedName>
</protein>